<dbReference type="KEGG" id="dni:HX89_01415"/>
<dbReference type="EMBL" id="CP008889">
    <property type="protein sequence ID" value="AIF39862.1"/>
    <property type="molecule type" value="Genomic_DNA"/>
</dbReference>
<keyword evidence="5 9" id="KW-0812">Transmembrane</keyword>
<feature type="transmembrane region" description="Helical" evidence="9">
    <location>
        <begin position="315"/>
        <end position="338"/>
    </location>
</feature>
<evidence type="ECO:0000256" key="1">
    <source>
        <dbReference type="ARBA" id="ARBA00004651"/>
    </source>
</evidence>
<feature type="transmembrane region" description="Helical" evidence="9">
    <location>
        <begin position="278"/>
        <end position="303"/>
    </location>
</feature>
<dbReference type="Pfam" id="PF05525">
    <property type="entry name" value="Branch_AA_trans"/>
    <property type="match status" value="1"/>
</dbReference>
<evidence type="ECO:0000256" key="5">
    <source>
        <dbReference type="ARBA" id="ARBA00022692"/>
    </source>
</evidence>
<feature type="transmembrane region" description="Helical" evidence="9">
    <location>
        <begin position="372"/>
        <end position="395"/>
    </location>
</feature>
<keyword evidence="4" id="KW-1003">Cell membrane</keyword>
<keyword evidence="6" id="KW-0029">Amino-acid transport</keyword>
<comment type="subcellular location">
    <subcellularLocation>
        <location evidence="1">Cell membrane</location>
        <topology evidence="1">Multi-pass membrane protein</topology>
    </subcellularLocation>
</comment>
<feature type="transmembrane region" description="Helical" evidence="9">
    <location>
        <begin position="234"/>
        <end position="258"/>
    </location>
</feature>
<feature type="transmembrane region" description="Helical" evidence="9">
    <location>
        <begin position="195"/>
        <end position="214"/>
    </location>
</feature>
<feature type="transmembrane region" description="Helical" evidence="9">
    <location>
        <begin position="78"/>
        <end position="96"/>
    </location>
</feature>
<feature type="transmembrane region" description="Helical" evidence="9">
    <location>
        <begin position="344"/>
        <end position="365"/>
    </location>
</feature>
<dbReference type="GO" id="GO:0005304">
    <property type="term" value="F:L-valine transmembrane transporter activity"/>
    <property type="evidence" value="ECO:0007669"/>
    <property type="project" value="TreeGrafter"/>
</dbReference>
<keyword evidence="3" id="KW-0813">Transport</keyword>
<dbReference type="GO" id="GO:0015188">
    <property type="term" value="F:L-isoleucine transmembrane transporter activity"/>
    <property type="evidence" value="ECO:0007669"/>
    <property type="project" value="TreeGrafter"/>
</dbReference>
<evidence type="ECO:0000256" key="7">
    <source>
        <dbReference type="ARBA" id="ARBA00022989"/>
    </source>
</evidence>
<dbReference type="NCBIfam" id="TIGR00796">
    <property type="entry name" value="livcs"/>
    <property type="match status" value="1"/>
</dbReference>
<name>A0A075JF49_9MICO</name>
<gene>
    <name evidence="10" type="ORF">HX89_01415</name>
</gene>
<evidence type="ECO:0000256" key="6">
    <source>
        <dbReference type="ARBA" id="ARBA00022970"/>
    </source>
</evidence>
<keyword evidence="8 9" id="KW-0472">Membrane</keyword>
<evidence type="ECO:0000256" key="9">
    <source>
        <dbReference type="SAM" id="Phobius"/>
    </source>
</evidence>
<dbReference type="PANTHER" id="PTHR30588:SF0">
    <property type="entry name" value="BRANCHED-CHAIN AMINO ACID PERMEASE BRNQ"/>
    <property type="match status" value="1"/>
</dbReference>
<evidence type="ECO:0000256" key="3">
    <source>
        <dbReference type="ARBA" id="ARBA00022448"/>
    </source>
</evidence>
<keyword evidence="7 9" id="KW-1133">Transmembrane helix</keyword>
<dbReference type="GO" id="GO:0015818">
    <property type="term" value="P:isoleucine transport"/>
    <property type="evidence" value="ECO:0007669"/>
    <property type="project" value="TreeGrafter"/>
</dbReference>
<protein>
    <submittedName>
        <fullName evidence="10">Branched-chain amino acid transporter</fullName>
    </submittedName>
</protein>
<dbReference type="HOGENOM" id="CLU_036807_0_1_11"/>
<dbReference type="eggNOG" id="COG1114">
    <property type="taxonomic scope" value="Bacteria"/>
</dbReference>
<feature type="transmembrane region" description="Helical" evidence="9">
    <location>
        <begin position="116"/>
        <end position="137"/>
    </location>
</feature>
<dbReference type="GO" id="GO:0015820">
    <property type="term" value="P:L-leucine transport"/>
    <property type="evidence" value="ECO:0007669"/>
    <property type="project" value="TreeGrafter"/>
</dbReference>
<accession>A0A075JF49</accession>
<feature type="transmembrane region" description="Helical" evidence="9">
    <location>
        <begin position="37"/>
        <end position="57"/>
    </location>
</feature>
<feature type="transmembrane region" description="Helical" evidence="9">
    <location>
        <begin position="149"/>
        <end position="167"/>
    </location>
</feature>
<evidence type="ECO:0000256" key="4">
    <source>
        <dbReference type="ARBA" id="ARBA00022475"/>
    </source>
</evidence>
<feature type="transmembrane region" description="Helical" evidence="9">
    <location>
        <begin position="7"/>
        <end position="25"/>
    </location>
</feature>
<organism evidence="10 11">
    <name type="scientific">Dermacoccus nishinomiyaensis</name>
    <dbReference type="NCBI Taxonomy" id="1274"/>
    <lineage>
        <taxon>Bacteria</taxon>
        <taxon>Bacillati</taxon>
        <taxon>Actinomycetota</taxon>
        <taxon>Actinomycetes</taxon>
        <taxon>Micrococcales</taxon>
        <taxon>Dermacoccaceae</taxon>
        <taxon>Dermacoccus</taxon>
    </lineage>
</organism>
<comment type="similarity">
    <text evidence="2">Belongs to the branched chain amino acid transporter family.</text>
</comment>
<dbReference type="InterPro" id="IPR004685">
    <property type="entry name" value="Brnchd-chn_aa_trnsp_Livcs"/>
</dbReference>
<dbReference type="GO" id="GO:0005886">
    <property type="term" value="C:plasma membrane"/>
    <property type="evidence" value="ECO:0007669"/>
    <property type="project" value="UniProtKB-SubCell"/>
</dbReference>
<dbReference type="AlphaFoldDB" id="A0A075JF49"/>
<evidence type="ECO:0000256" key="8">
    <source>
        <dbReference type="ARBA" id="ARBA00023136"/>
    </source>
</evidence>
<evidence type="ECO:0000313" key="11">
    <source>
        <dbReference type="Proteomes" id="UP000027986"/>
    </source>
</evidence>
<evidence type="ECO:0000313" key="10">
    <source>
        <dbReference type="EMBL" id="AIF39862.1"/>
    </source>
</evidence>
<feature type="transmembrane region" description="Helical" evidence="9">
    <location>
        <begin position="415"/>
        <end position="435"/>
    </location>
</feature>
<reference evidence="10 11" key="1">
    <citation type="submission" date="2014-07" db="EMBL/GenBank/DDBJ databases">
        <title>Genome Sequencing of Dermacoccus nishinomiyaensis.</title>
        <authorList>
            <person name="Hong K.W."/>
            <person name="Chan K.G."/>
        </authorList>
    </citation>
    <scope>NUCLEOTIDE SEQUENCE [LARGE SCALE GENOMIC DNA]</scope>
    <source>
        <strain evidence="10 11">M25</strain>
    </source>
</reference>
<evidence type="ECO:0000256" key="2">
    <source>
        <dbReference type="ARBA" id="ARBA00008540"/>
    </source>
</evidence>
<dbReference type="Proteomes" id="UP000027986">
    <property type="component" value="Chromosome"/>
</dbReference>
<dbReference type="PANTHER" id="PTHR30588">
    <property type="entry name" value="BRANCHED-CHAIN AMINO ACID TRANSPORT SYSTEM 2 CARRIER PROTEIN"/>
    <property type="match status" value="1"/>
</dbReference>
<proteinExistence type="inferred from homology"/>
<keyword evidence="11" id="KW-1185">Reference proteome</keyword>
<dbReference type="GO" id="GO:0015190">
    <property type="term" value="F:L-leucine transmembrane transporter activity"/>
    <property type="evidence" value="ECO:0007669"/>
    <property type="project" value="TreeGrafter"/>
</dbReference>
<sequence length="439" mass="45630">MRPAQTLLVGTMLFGLFFGAGNLIFPVQMGREAGSHTTLATIGFLITATGLPVLGVTASALSGTRNVRELAARVDPRFAVVFTCLLYLTIGPAFAIPRTASVSYEIGLAESVPAGAQTWALLAFTAIFFALTAAAALRPGKLIDWVGRYLTPGFLVLLGALIVAAFVKPMTHDVTAAPKGPYADGPVTRGFLDGYNTMDALASLAFSIVIIDAVRRLGITSPRRIAVETAKSGIVSVLGMAAIYASLAWMGATSIGVITADNGGTALAGISRHFFGSFGQVLIAAIVLVACLKTSIGLVTACAEMFAEMFPRLGYRAWALTFTGASFAVSNIGLSAIISWSTPLLMFLYPLAIALILLGLASPWLKGRRSILVGVVACVGVAALFDLLAALPSAPAGRDALVDGARTVLPWFENGFGWVVPGLLGLVGGAIVSRVRHEG</sequence>